<feature type="non-terminal residue" evidence="2">
    <location>
        <position position="197"/>
    </location>
</feature>
<evidence type="ECO:0000313" key="2">
    <source>
        <dbReference type="EMBL" id="EKC58291.1"/>
    </source>
</evidence>
<organism evidence="2">
    <name type="scientific">human gut metagenome</name>
    <dbReference type="NCBI Taxonomy" id="408170"/>
    <lineage>
        <taxon>unclassified sequences</taxon>
        <taxon>metagenomes</taxon>
        <taxon>organismal metagenomes</taxon>
    </lineage>
</organism>
<keyword evidence="2" id="KW-0449">Lipoprotein</keyword>
<name>K1TG84_9ZZZZ</name>
<gene>
    <name evidence="2" type="ORF">LEA_13934</name>
</gene>
<evidence type="ECO:0000259" key="1">
    <source>
        <dbReference type="Pfam" id="PF14322"/>
    </source>
</evidence>
<dbReference type="AlphaFoldDB" id="K1TG84"/>
<dbReference type="Pfam" id="PF14322">
    <property type="entry name" value="SusD-like_3"/>
    <property type="match status" value="1"/>
</dbReference>
<dbReference type="EMBL" id="AJWY01009465">
    <property type="protein sequence ID" value="EKC58291.1"/>
    <property type="molecule type" value="Genomic_DNA"/>
</dbReference>
<proteinExistence type="predicted"/>
<comment type="caution">
    <text evidence="2">The sequence shown here is derived from an EMBL/GenBank/DDBJ whole genome shotgun (WGS) entry which is preliminary data.</text>
</comment>
<dbReference type="SUPFAM" id="SSF48452">
    <property type="entry name" value="TPR-like"/>
    <property type="match status" value="1"/>
</dbReference>
<accession>K1TG84</accession>
<feature type="domain" description="SusD-like N-terminal" evidence="1">
    <location>
        <begin position="24"/>
        <end position="196"/>
    </location>
</feature>
<reference evidence="2" key="1">
    <citation type="journal article" date="2013" name="Environ. Microbiol.">
        <title>Microbiota from the distal guts of lean and obese adolescents exhibit partial functional redundancy besides clear differences in community structure.</title>
        <authorList>
            <person name="Ferrer M."/>
            <person name="Ruiz A."/>
            <person name="Lanza F."/>
            <person name="Haange S.B."/>
            <person name="Oberbach A."/>
            <person name="Till H."/>
            <person name="Bargiela R."/>
            <person name="Campoy C."/>
            <person name="Segura M.T."/>
            <person name="Richter M."/>
            <person name="von Bergen M."/>
            <person name="Seifert J."/>
            <person name="Suarez A."/>
        </authorList>
    </citation>
    <scope>NUCLEOTIDE SEQUENCE</scope>
</reference>
<dbReference type="PROSITE" id="PS51257">
    <property type="entry name" value="PROKAR_LIPOPROTEIN"/>
    <property type="match status" value="1"/>
</dbReference>
<dbReference type="InterPro" id="IPR011990">
    <property type="entry name" value="TPR-like_helical_dom_sf"/>
</dbReference>
<dbReference type="Gene3D" id="1.25.40.390">
    <property type="match status" value="1"/>
</dbReference>
<protein>
    <submittedName>
        <fullName evidence="2">Lipoprotein</fullName>
    </submittedName>
</protein>
<dbReference type="InterPro" id="IPR033985">
    <property type="entry name" value="SusD-like_N"/>
</dbReference>
<sequence length="197" mass="21889">MNLKKTAYLTLLAVVASGLVACDDFLDVDPSKSTQKTIRTAEQLDALLGSYSRFYSEYNHTALACDDFGLTTDIHDYQNGGMSPSNLEYILWSDQGTGTSRLLWDGEYSKIYYANLVLSYIDEVSGDAETKANLKAEAHFLRAYSMFQLAVAYTLYYDGSNGSELGLPLKQTISFEEGIARASLADTWSFIDNDLQQ</sequence>